<proteinExistence type="predicted"/>
<protein>
    <submittedName>
        <fullName evidence="1">Uncharacterized protein</fullName>
    </submittedName>
</protein>
<comment type="caution">
    <text evidence="1">The sequence shown here is derived from an EMBL/GenBank/DDBJ whole genome shotgun (WGS) entry which is preliminary data.</text>
</comment>
<dbReference type="Proteomes" id="UP001165960">
    <property type="component" value="Unassembled WGS sequence"/>
</dbReference>
<name>A0ACC2S415_9FUNG</name>
<gene>
    <name evidence="1" type="ORF">DSO57_1026589</name>
</gene>
<reference evidence="1" key="1">
    <citation type="submission" date="2022-04" db="EMBL/GenBank/DDBJ databases">
        <title>Genome of the entomopathogenic fungus Entomophthora muscae.</title>
        <authorList>
            <person name="Elya C."/>
            <person name="Lovett B.R."/>
            <person name="Lee E."/>
            <person name="Macias A.M."/>
            <person name="Hajek A.E."/>
            <person name="De Bivort B.L."/>
            <person name="Kasson M.T."/>
            <person name="De Fine Licht H.H."/>
            <person name="Stajich J.E."/>
        </authorList>
    </citation>
    <scope>NUCLEOTIDE SEQUENCE</scope>
    <source>
        <strain evidence="1">Berkeley</strain>
    </source>
</reference>
<evidence type="ECO:0000313" key="1">
    <source>
        <dbReference type="EMBL" id="KAJ9057008.1"/>
    </source>
</evidence>
<keyword evidence="2" id="KW-1185">Reference proteome</keyword>
<accession>A0ACC2S415</accession>
<sequence>MLMMLAHVRQRLDNNRYTIPTHECPMITIQRPAKHPRPTNCQASPPATSSAHQRRGVTVGSIMPGTEGQKTCIKIDQVNGFKPNSQSKMDHSCASMPAETSSPL</sequence>
<evidence type="ECO:0000313" key="2">
    <source>
        <dbReference type="Proteomes" id="UP001165960"/>
    </source>
</evidence>
<organism evidence="1 2">
    <name type="scientific">Entomophthora muscae</name>
    <dbReference type="NCBI Taxonomy" id="34485"/>
    <lineage>
        <taxon>Eukaryota</taxon>
        <taxon>Fungi</taxon>
        <taxon>Fungi incertae sedis</taxon>
        <taxon>Zoopagomycota</taxon>
        <taxon>Entomophthoromycotina</taxon>
        <taxon>Entomophthoromycetes</taxon>
        <taxon>Entomophthorales</taxon>
        <taxon>Entomophthoraceae</taxon>
        <taxon>Entomophthora</taxon>
    </lineage>
</organism>
<dbReference type="EMBL" id="QTSX02005836">
    <property type="protein sequence ID" value="KAJ9057008.1"/>
    <property type="molecule type" value="Genomic_DNA"/>
</dbReference>